<reference evidence="1 2" key="1">
    <citation type="submission" date="2015-07" db="EMBL/GenBank/DDBJ databases">
        <authorList>
            <person name="Noorani M."/>
        </authorList>
    </citation>
    <scope>NUCLEOTIDE SEQUENCE [LARGE SCALE GENOMIC DNA]</scope>
    <source>
        <strain evidence="1">LMG728</strain>
    </source>
</reference>
<protein>
    <submittedName>
        <fullName evidence="1">Uncharacterized protein</fullName>
    </submittedName>
</protein>
<dbReference type="RefSeq" id="WP_053841178.1">
    <property type="nucleotide sequence ID" value="NZ_CP076250.1"/>
</dbReference>
<organism evidence="1 2">
    <name type="scientific">Xanthomonas graminis pv. poae</name>
    <dbReference type="NCBI Taxonomy" id="227946"/>
    <lineage>
        <taxon>Bacteria</taxon>
        <taxon>Pseudomonadati</taxon>
        <taxon>Pseudomonadota</taxon>
        <taxon>Gammaproteobacteria</taxon>
        <taxon>Lysobacterales</taxon>
        <taxon>Lysobacteraceae</taxon>
        <taxon>Xanthomonas</taxon>
        <taxon>Xanthomonas translucens group</taxon>
        <taxon>Xanthomonas graminis</taxon>
    </lineage>
</organism>
<proteinExistence type="predicted"/>
<dbReference type="AlphaFoldDB" id="A0A0K2ZX24"/>
<dbReference type="Proteomes" id="UP000041247">
    <property type="component" value="Unassembled WGS sequence"/>
</dbReference>
<evidence type="ECO:0000313" key="2">
    <source>
        <dbReference type="Proteomes" id="UP000041247"/>
    </source>
</evidence>
<evidence type="ECO:0000313" key="1">
    <source>
        <dbReference type="EMBL" id="CTP89567.1"/>
    </source>
</evidence>
<gene>
    <name evidence="1" type="ORF">XTPLMG728_2274</name>
</gene>
<sequence length="240" mass="26926">MQPIELKDPAGFADEFLRLTLLQGFQSLTKRDLELLIFVLLERDGAISRSDSNNAVALRLRVTPAKVKGLRRDGYARWRALVPEDGDAALERIVASVLTEDNLRAGAKHVSERSKKEGFLAIRIEHPDDQQRFEQAIVEVGAMPVYERNRDVVAVRFDTLLKIAERWNYLQAEPEKVMRELQKLTPTAEEVADLLKKDVGTLRWEDVRRALNSLGAKAIASTAEGGLKGLLKLAFPFIPG</sequence>
<accession>A0A0K2ZX24</accession>
<name>A0A0K2ZX24_9XANT</name>
<dbReference type="EMBL" id="CXOK01000069">
    <property type="protein sequence ID" value="CTP89567.1"/>
    <property type="molecule type" value="Genomic_DNA"/>
</dbReference>